<reference evidence="1" key="1">
    <citation type="journal article" date="2019" name="Environ. Microbiol.">
        <title>Fungal ecological strategies reflected in gene transcription - a case study of two litter decomposers.</title>
        <authorList>
            <person name="Barbi F."/>
            <person name="Kohler A."/>
            <person name="Barry K."/>
            <person name="Baskaran P."/>
            <person name="Daum C."/>
            <person name="Fauchery L."/>
            <person name="Ihrmark K."/>
            <person name="Kuo A."/>
            <person name="LaButti K."/>
            <person name="Lipzen A."/>
            <person name="Morin E."/>
            <person name="Grigoriev I.V."/>
            <person name="Henrissat B."/>
            <person name="Lindahl B."/>
            <person name="Martin F."/>
        </authorList>
    </citation>
    <scope>NUCLEOTIDE SEQUENCE</scope>
    <source>
        <strain evidence="1">JB14</strain>
    </source>
</reference>
<protein>
    <submittedName>
        <fullName evidence="1">Uncharacterized protein</fullName>
    </submittedName>
</protein>
<evidence type="ECO:0000313" key="1">
    <source>
        <dbReference type="EMBL" id="KAE9394497.1"/>
    </source>
</evidence>
<dbReference type="EMBL" id="ML769549">
    <property type="protein sequence ID" value="KAE9394497.1"/>
    <property type="molecule type" value="Genomic_DNA"/>
</dbReference>
<proteinExistence type="predicted"/>
<accession>A0A6A4HB89</accession>
<keyword evidence="2" id="KW-1185">Reference proteome</keyword>
<dbReference type="Proteomes" id="UP000799118">
    <property type="component" value="Unassembled WGS sequence"/>
</dbReference>
<name>A0A6A4HB89_9AGAR</name>
<gene>
    <name evidence="1" type="ORF">BT96DRAFT_998499</name>
</gene>
<dbReference type="AlphaFoldDB" id="A0A6A4HB89"/>
<evidence type="ECO:0000313" key="2">
    <source>
        <dbReference type="Proteomes" id="UP000799118"/>
    </source>
</evidence>
<sequence length="79" mass="8676">MEFDELNDEDEVLIAVEVNKAALKSDLSNLGANISISLKSNVLGPVPSSDQISWRSFTPTLISLTTQRRGLLPHLPPQF</sequence>
<organism evidence="1 2">
    <name type="scientific">Gymnopus androsaceus JB14</name>
    <dbReference type="NCBI Taxonomy" id="1447944"/>
    <lineage>
        <taxon>Eukaryota</taxon>
        <taxon>Fungi</taxon>
        <taxon>Dikarya</taxon>
        <taxon>Basidiomycota</taxon>
        <taxon>Agaricomycotina</taxon>
        <taxon>Agaricomycetes</taxon>
        <taxon>Agaricomycetidae</taxon>
        <taxon>Agaricales</taxon>
        <taxon>Marasmiineae</taxon>
        <taxon>Omphalotaceae</taxon>
        <taxon>Gymnopus</taxon>
    </lineage>
</organism>